<dbReference type="AlphaFoldDB" id="A0A2U1SNT7"/>
<dbReference type="OrthoDB" id="9802153at2"/>
<dbReference type="SUPFAM" id="SSF143880">
    <property type="entry name" value="NE0471 N-terminal domain-like"/>
    <property type="match status" value="1"/>
</dbReference>
<protein>
    <submittedName>
        <fullName evidence="1">DUF2442 domain-containing protein</fullName>
    </submittedName>
</protein>
<dbReference type="Gene3D" id="3.30.2020.10">
    <property type="entry name" value="NE0471-like N-terminal domain"/>
    <property type="match status" value="1"/>
</dbReference>
<dbReference type="RefSeq" id="WP_108917855.1">
    <property type="nucleotide sequence ID" value="NZ_BGJY01000001.1"/>
</dbReference>
<organism evidence="1 2">
    <name type="scientific">Methylosinus sporium</name>
    <dbReference type="NCBI Taxonomy" id="428"/>
    <lineage>
        <taxon>Bacteria</taxon>
        <taxon>Pseudomonadati</taxon>
        <taxon>Pseudomonadota</taxon>
        <taxon>Alphaproteobacteria</taxon>
        <taxon>Hyphomicrobiales</taxon>
        <taxon>Methylocystaceae</taxon>
        <taxon>Methylosinus</taxon>
    </lineage>
</organism>
<keyword evidence="2" id="KW-1185">Reference proteome</keyword>
<sequence>MPNEVVQIAAVGHYCIAVCFQDGASGLHDCSSLLREEGPMAIPFRDPDFFAKVRLEDGAPTWPNGYDMCPDWLRMEMEAGGELSGPLAAE</sequence>
<dbReference type="InterPro" id="IPR036782">
    <property type="entry name" value="NE0471-like_N"/>
</dbReference>
<evidence type="ECO:0000313" key="2">
    <source>
        <dbReference type="Proteomes" id="UP000245137"/>
    </source>
</evidence>
<reference evidence="1 2" key="1">
    <citation type="journal article" date="2018" name="Appl. Microbiol. Biotechnol.">
        <title>Co-cultivation of the strictly anaerobic methanogen Methanosarcina barkeri with aerobic methanotrophs in an oxygen-limited membrane bioreactor.</title>
        <authorList>
            <person name="In 't Zandt M.H."/>
            <person name="van den Bosch T.J.M."/>
            <person name="Rijkers R."/>
            <person name="van Kessel M.A.H.J."/>
            <person name="Jetten M.S.M."/>
            <person name="Welte C.U."/>
        </authorList>
    </citation>
    <scope>NUCLEOTIDE SEQUENCE [LARGE SCALE GENOMIC DNA]</scope>
    <source>
        <strain evidence="1 2">DSM 17706</strain>
    </source>
</reference>
<name>A0A2U1SNT7_METSR</name>
<accession>A0A2U1SNT7</accession>
<dbReference type="Proteomes" id="UP000245137">
    <property type="component" value="Unassembled WGS sequence"/>
</dbReference>
<proteinExistence type="predicted"/>
<evidence type="ECO:0000313" key="1">
    <source>
        <dbReference type="EMBL" id="PWB93278.1"/>
    </source>
</evidence>
<gene>
    <name evidence="1" type="ORF">C5689_13840</name>
</gene>
<comment type="caution">
    <text evidence="1">The sequence shown here is derived from an EMBL/GenBank/DDBJ whole genome shotgun (WGS) entry which is preliminary data.</text>
</comment>
<dbReference type="EMBL" id="PUIV01000024">
    <property type="protein sequence ID" value="PWB93278.1"/>
    <property type="molecule type" value="Genomic_DNA"/>
</dbReference>